<keyword evidence="1" id="KW-0472">Membrane</keyword>
<dbReference type="EMBL" id="QRQE01000104">
    <property type="protein sequence ID" value="RHM67271.1"/>
    <property type="molecule type" value="Genomic_DNA"/>
</dbReference>
<evidence type="ECO:0000256" key="1">
    <source>
        <dbReference type="SAM" id="Phobius"/>
    </source>
</evidence>
<keyword evidence="1" id="KW-1133">Transmembrane helix</keyword>
<feature type="transmembrane region" description="Helical" evidence="1">
    <location>
        <begin position="66"/>
        <end position="82"/>
    </location>
</feature>
<protein>
    <submittedName>
        <fullName evidence="2">Conjugal transfer protein TraG</fullName>
    </submittedName>
</protein>
<name>A0A415RXT8_MEDGN</name>
<proteinExistence type="predicted"/>
<reference evidence="2 3" key="1">
    <citation type="submission" date="2018-08" db="EMBL/GenBank/DDBJ databases">
        <title>A genome reference for cultivated species of the human gut microbiota.</title>
        <authorList>
            <person name="Zou Y."/>
            <person name="Xue W."/>
            <person name="Luo G."/>
        </authorList>
    </citation>
    <scope>NUCLEOTIDE SEQUENCE [LARGE SCALE GENOMIC DNA]</scope>
    <source>
        <strain evidence="2 3">AF33-12</strain>
    </source>
</reference>
<dbReference type="AlphaFoldDB" id="A0A415RXT8"/>
<evidence type="ECO:0000313" key="3">
    <source>
        <dbReference type="Proteomes" id="UP000285610"/>
    </source>
</evidence>
<dbReference type="Proteomes" id="UP000285610">
    <property type="component" value="Unassembled WGS sequence"/>
</dbReference>
<comment type="caution">
    <text evidence="2">The sequence shown here is derived from an EMBL/GenBank/DDBJ whole genome shotgun (WGS) entry which is preliminary data.</text>
</comment>
<keyword evidence="1" id="KW-0812">Transmembrane</keyword>
<feature type="transmembrane region" description="Helical" evidence="1">
    <location>
        <begin position="12"/>
        <end position="31"/>
    </location>
</feature>
<evidence type="ECO:0000313" key="2">
    <source>
        <dbReference type="EMBL" id="RHM67271.1"/>
    </source>
</evidence>
<gene>
    <name evidence="2" type="ORF">DWZ50_19770</name>
</gene>
<sequence>MKKTLDIKKLVLLNMPYILLGLFATNFGEAWRMAQGADASEKFLSLVAVLPGALQSFWPSLHPLDLLVGLCCGAGLRLAVYLKSKNAKKYRHGLEYGSARWGTREDIASYVDPVFQNNVILTKTESLTMNSRPKDPKTARNKNVLVIGGSGSGKTRFWLKPSAPVRAV</sequence>
<accession>A0A415RXT8</accession>
<organism evidence="2 3">
    <name type="scientific">Mediterraneibacter gnavus</name>
    <name type="common">Ruminococcus gnavus</name>
    <dbReference type="NCBI Taxonomy" id="33038"/>
    <lineage>
        <taxon>Bacteria</taxon>
        <taxon>Bacillati</taxon>
        <taxon>Bacillota</taxon>
        <taxon>Clostridia</taxon>
        <taxon>Lachnospirales</taxon>
        <taxon>Lachnospiraceae</taxon>
        <taxon>Mediterraneibacter</taxon>
    </lineage>
</organism>